<keyword evidence="4" id="KW-0812">Transmembrane</keyword>
<dbReference type="GeneID" id="106011603"/>
<dbReference type="InterPro" id="IPR000742">
    <property type="entry name" value="EGF"/>
</dbReference>
<feature type="compositionally biased region" description="Basic and acidic residues" evidence="3">
    <location>
        <begin position="986"/>
        <end position="1007"/>
    </location>
</feature>
<feature type="transmembrane region" description="Helical" evidence="4">
    <location>
        <begin position="952"/>
        <end position="975"/>
    </location>
</feature>
<feature type="region of interest" description="Disordered" evidence="3">
    <location>
        <begin position="980"/>
        <end position="1023"/>
    </location>
</feature>
<dbReference type="Pfam" id="PF00094">
    <property type="entry name" value="VWD"/>
    <property type="match status" value="1"/>
</dbReference>
<sequence length="1023" mass="113097">MPQRPPHPNQRPPHPNQRPPHPNQRPPQMPQRPPHPNQRPPHPNQRPPQMPQRPPHPNQRPPQPAPTTPKPAPTTPKPAPTTPKPAPTTATPGPTTTTPKPTTTTPKPTTTTTTPAPTTTTPLKCPDLPPSLSLTIEADVNGNAELICAMPSAPVNNIQVEFTWQIEGVSEKWTRVIEAPDVQARLPVSELDINLFNKRIVCKAQLSWMVPGAPDCPHYKISQVLIPTLTVTTTSQLVVIEGREPEVVQVRPTCPPSALCKPEDNGRCTVQITTVITTQRREIRCSRREIKPQAVLGVTDIKTGSSSSVCGVEVTKDNWQKPVTIPVKATIDKVIDRDQTRVIQVSIRVTGKITGTTETHEIGKVPVKAIDRDRRAQCSSVNDPHMKTFDGVRYNNFVPGEFVLFKHKTLPYEVRSRYQLCSSRRPTGATCNCGAAVRSGDDVIVFDACNRNSRRVTVIDVQMYKNGQLTPGTSIRKHGCGQKYEVFLPTGMKVTISRSRQPFINIYVTPSSPDFERSEGLCGNYNGNARDDLEGERSRAPTKWNMKWKRSDTYFRGVAAYPYPSPPVYCSCQSNQSPVCKAGLDVYMCTTRRISGLDITSILIRGARRPSLSNGRNTQRRHKRAVEDDPADVEEEEDMPTMTPEEAVQNCSDYLNASPLLGKCSSYIDSNATAESIRECAEDLEALGDPTWARSHLDHMLEECMENVQLEQEEEEEENNSTTTTPSPAQSLIQNLCVDDCGDHGDCVAGVCDCKDGWTGQTCDVSAKTRPEVYPAEEICDSVTSSCSDVKIDGNNFVQSPNLSCTFRYDDTPEKKRGEADLVSMYQVICREPESELKGRKARITISNDGEEESEESYLRVVYKSSCESCQLDSDGSKKCTPKTDICIIGGECYARNQVSEKDGCYFCNPDVSTSQWDRSSDPGCGPTVCPPPEATAQPVQAGNSDSDTDTVIIVLGVLCGVMSLVAMAATYTACKGRRKPQQKHVQLEEQSPKFDIHRRNVTDPTRHTYGNNAYDNDDNVEK</sequence>
<evidence type="ECO:0000256" key="3">
    <source>
        <dbReference type="SAM" id="MobiDB-lite"/>
    </source>
</evidence>
<dbReference type="SMART" id="SM00216">
    <property type="entry name" value="VWD"/>
    <property type="match status" value="1"/>
</dbReference>
<dbReference type="SUPFAM" id="SSF81995">
    <property type="entry name" value="beta-sandwich domain of Sec23/24"/>
    <property type="match status" value="1"/>
</dbReference>
<dbReference type="PANTHER" id="PTHR14949">
    <property type="entry name" value="EGF-LIKE-DOMAIN, MULTIPLE 7, 8"/>
    <property type="match status" value="1"/>
</dbReference>
<dbReference type="Pfam" id="PF26129">
    <property type="entry name" value="Vwde"/>
    <property type="match status" value="1"/>
</dbReference>
<keyword evidence="4" id="KW-1133">Transmembrane helix</keyword>
<keyword evidence="2" id="KW-1015">Disulfide bond</keyword>
<feature type="compositionally biased region" description="Acidic residues" evidence="3">
    <location>
        <begin position="628"/>
        <end position="639"/>
    </location>
</feature>
<organism evidence="6 7">
    <name type="scientific">Aplysia californica</name>
    <name type="common">California sea hare</name>
    <dbReference type="NCBI Taxonomy" id="6500"/>
    <lineage>
        <taxon>Eukaryota</taxon>
        <taxon>Metazoa</taxon>
        <taxon>Spiralia</taxon>
        <taxon>Lophotrochozoa</taxon>
        <taxon>Mollusca</taxon>
        <taxon>Gastropoda</taxon>
        <taxon>Heterobranchia</taxon>
        <taxon>Euthyneura</taxon>
        <taxon>Tectipleura</taxon>
        <taxon>Aplysiida</taxon>
        <taxon>Aplysioidea</taxon>
        <taxon>Aplysiidae</taxon>
        <taxon>Aplysia</taxon>
    </lineage>
</organism>
<feature type="region of interest" description="Disordered" evidence="3">
    <location>
        <begin position="610"/>
        <end position="642"/>
    </location>
</feature>
<feature type="compositionally biased region" description="Low complexity" evidence="3">
    <location>
        <begin position="87"/>
        <end position="122"/>
    </location>
</feature>
<evidence type="ECO:0000256" key="4">
    <source>
        <dbReference type="SAM" id="Phobius"/>
    </source>
</evidence>
<dbReference type="RefSeq" id="XP_012937254.1">
    <property type="nucleotide sequence ID" value="XM_013081800.1"/>
</dbReference>
<proteinExistence type="predicted"/>
<evidence type="ECO:0000256" key="2">
    <source>
        <dbReference type="ARBA" id="ARBA00023157"/>
    </source>
</evidence>
<accession>A0ABM0ZYN2</accession>
<dbReference type="InterPro" id="IPR058727">
    <property type="entry name" value="Helical_Vwde"/>
</dbReference>
<evidence type="ECO:0000256" key="1">
    <source>
        <dbReference type="ARBA" id="ARBA00022729"/>
    </source>
</evidence>
<dbReference type="InterPro" id="IPR001846">
    <property type="entry name" value="VWF_type-D"/>
</dbReference>
<keyword evidence="4" id="KW-0472">Membrane</keyword>
<dbReference type="Pfam" id="PF23106">
    <property type="entry name" value="EGF_Teneurin"/>
    <property type="match status" value="1"/>
</dbReference>
<feature type="region of interest" description="Disordered" evidence="3">
    <location>
        <begin position="918"/>
        <end position="946"/>
    </location>
</feature>
<keyword evidence="6" id="KW-1185">Reference proteome</keyword>
<dbReference type="PROSITE" id="PS01186">
    <property type="entry name" value="EGF_2"/>
    <property type="match status" value="1"/>
</dbReference>
<gene>
    <name evidence="7" type="primary">LOC106011603</name>
</gene>
<feature type="region of interest" description="Disordered" evidence="3">
    <location>
        <begin position="709"/>
        <end position="728"/>
    </location>
</feature>
<dbReference type="Gene3D" id="2.60.120.260">
    <property type="entry name" value="Galactose-binding domain-like"/>
    <property type="match status" value="1"/>
</dbReference>
<feature type="domain" description="VWFD" evidence="5">
    <location>
        <begin position="376"/>
        <end position="571"/>
    </location>
</feature>
<reference evidence="7" key="1">
    <citation type="submission" date="2025-08" db="UniProtKB">
        <authorList>
            <consortium name="RefSeq"/>
        </authorList>
    </citation>
    <scope>IDENTIFICATION</scope>
</reference>
<evidence type="ECO:0000313" key="7">
    <source>
        <dbReference type="RefSeq" id="XP_012937254.1"/>
    </source>
</evidence>
<evidence type="ECO:0000259" key="5">
    <source>
        <dbReference type="PROSITE" id="PS51233"/>
    </source>
</evidence>
<feature type="compositionally biased region" description="Pro residues" evidence="3">
    <location>
        <begin position="1"/>
        <end position="86"/>
    </location>
</feature>
<dbReference type="PANTHER" id="PTHR14949:SF56">
    <property type="entry name" value="EGF-LIKE-DOMAIN, MULTIPLE 7"/>
    <property type="match status" value="1"/>
</dbReference>
<dbReference type="InterPro" id="IPR050969">
    <property type="entry name" value="Dev_Signal_Modulators"/>
</dbReference>
<dbReference type="PROSITE" id="PS51233">
    <property type="entry name" value="VWFD"/>
    <property type="match status" value="1"/>
</dbReference>
<dbReference type="PRINTS" id="PR01217">
    <property type="entry name" value="PRICHEXTENSN"/>
</dbReference>
<name>A0ABM0ZYN2_APLCA</name>
<protein>
    <submittedName>
        <fullName evidence="7">Uncharacterized protein LOC106011603</fullName>
    </submittedName>
</protein>
<dbReference type="PROSITE" id="PS00022">
    <property type="entry name" value="EGF_1"/>
    <property type="match status" value="1"/>
</dbReference>
<evidence type="ECO:0000313" key="6">
    <source>
        <dbReference type="Proteomes" id="UP000694888"/>
    </source>
</evidence>
<dbReference type="Proteomes" id="UP000694888">
    <property type="component" value="Unplaced"/>
</dbReference>
<keyword evidence="1" id="KW-0732">Signal</keyword>
<feature type="region of interest" description="Disordered" evidence="3">
    <location>
        <begin position="1"/>
        <end position="126"/>
    </location>
</feature>